<accession>A0ACC2K4Z0</accession>
<gene>
    <name evidence="1" type="ORF">MRB53_035567</name>
</gene>
<proteinExistence type="predicted"/>
<reference evidence="1 2" key="1">
    <citation type="journal article" date="2022" name="Hortic Res">
        <title>A haplotype resolved chromosomal level avocado genome allows analysis of novel avocado genes.</title>
        <authorList>
            <person name="Nath O."/>
            <person name="Fletcher S.J."/>
            <person name="Hayward A."/>
            <person name="Shaw L.M."/>
            <person name="Masouleh A.K."/>
            <person name="Furtado A."/>
            <person name="Henry R.J."/>
            <person name="Mitter N."/>
        </authorList>
    </citation>
    <scope>NUCLEOTIDE SEQUENCE [LARGE SCALE GENOMIC DNA]</scope>
    <source>
        <strain evidence="2">cv. Hass</strain>
    </source>
</reference>
<dbReference type="Proteomes" id="UP001234297">
    <property type="component" value="Chromosome 12"/>
</dbReference>
<keyword evidence="2" id="KW-1185">Reference proteome</keyword>
<sequence>MITASFSERRRLSVARDHGLVENGKQVPLTIFILLPQFVLMGVANAFLEVAKIKFFYDQAPERMKSLGTSYSMTSLGIGNFLSSFLLSTVSHVTEKHGHNGWILNNLNASHLDYYYAFFAILNAILNLLNFIFFLVVVKFYVYKAEFTEMIDMLNEGQVIGTVERFQPSSVGNLQLWDFWMW</sequence>
<dbReference type="EMBL" id="CM056820">
    <property type="protein sequence ID" value="KAJ8616195.1"/>
    <property type="molecule type" value="Genomic_DNA"/>
</dbReference>
<organism evidence="1 2">
    <name type="scientific">Persea americana</name>
    <name type="common">Avocado</name>
    <dbReference type="NCBI Taxonomy" id="3435"/>
    <lineage>
        <taxon>Eukaryota</taxon>
        <taxon>Viridiplantae</taxon>
        <taxon>Streptophyta</taxon>
        <taxon>Embryophyta</taxon>
        <taxon>Tracheophyta</taxon>
        <taxon>Spermatophyta</taxon>
        <taxon>Magnoliopsida</taxon>
        <taxon>Magnoliidae</taxon>
        <taxon>Laurales</taxon>
        <taxon>Lauraceae</taxon>
        <taxon>Persea</taxon>
    </lineage>
</organism>
<comment type="caution">
    <text evidence="1">The sequence shown here is derived from an EMBL/GenBank/DDBJ whole genome shotgun (WGS) entry which is preliminary data.</text>
</comment>
<evidence type="ECO:0000313" key="2">
    <source>
        <dbReference type="Proteomes" id="UP001234297"/>
    </source>
</evidence>
<evidence type="ECO:0000313" key="1">
    <source>
        <dbReference type="EMBL" id="KAJ8616195.1"/>
    </source>
</evidence>
<protein>
    <submittedName>
        <fullName evidence="1">Uncharacterized protein</fullName>
    </submittedName>
</protein>
<name>A0ACC2K4Z0_PERAE</name>